<feature type="region of interest" description="Disordered" evidence="1">
    <location>
        <begin position="40"/>
        <end position="68"/>
    </location>
</feature>
<evidence type="ECO:0000313" key="3">
    <source>
        <dbReference type="Proteomes" id="UP001410795"/>
    </source>
</evidence>
<dbReference type="EMBL" id="BAAAYV010000013">
    <property type="protein sequence ID" value="GAA3663535.1"/>
    <property type="molecule type" value="Genomic_DNA"/>
</dbReference>
<accession>A0ABP7BKH9</accession>
<name>A0ABP7BKH9_9MICO</name>
<dbReference type="Proteomes" id="UP001410795">
    <property type="component" value="Unassembled WGS sequence"/>
</dbReference>
<keyword evidence="3" id="KW-1185">Reference proteome</keyword>
<gene>
    <name evidence="2" type="ORF">GCM10022202_26680</name>
</gene>
<dbReference type="RefSeq" id="WP_221860789.1">
    <property type="nucleotide sequence ID" value="NZ_BAAAYV010000013.1"/>
</dbReference>
<comment type="caution">
    <text evidence="2">The sequence shown here is derived from an EMBL/GenBank/DDBJ whole genome shotgun (WGS) entry which is preliminary data.</text>
</comment>
<organism evidence="2 3">
    <name type="scientific">Microbacterium marinilacus</name>
    <dbReference type="NCBI Taxonomy" id="415209"/>
    <lineage>
        <taxon>Bacteria</taxon>
        <taxon>Bacillati</taxon>
        <taxon>Actinomycetota</taxon>
        <taxon>Actinomycetes</taxon>
        <taxon>Micrococcales</taxon>
        <taxon>Microbacteriaceae</taxon>
        <taxon>Microbacterium</taxon>
    </lineage>
</organism>
<sequence>MSTRLPDIHEWWPRLSIDGKHVLRDGGGDIPDEVREEISRIAGEDVPEGATLSADDRDFIRTQSEQVD</sequence>
<reference evidence="3" key="1">
    <citation type="journal article" date="2019" name="Int. J. Syst. Evol. Microbiol.">
        <title>The Global Catalogue of Microorganisms (GCM) 10K type strain sequencing project: providing services to taxonomists for standard genome sequencing and annotation.</title>
        <authorList>
            <consortium name="The Broad Institute Genomics Platform"/>
            <consortium name="The Broad Institute Genome Sequencing Center for Infectious Disease"/>
            <person name="Wu L."/>
            <person name="Ma J."/>
        </authorList>
    </citation>
    <scope>NUCLEOTIDE SEQUENCE [LARGE SCALE GENOMIC DNA]</scope>
    <source>
        <strain evidence="3">JCM 16546</strain>
    </source>
</reference>
<proteinExistence type="predicted"/>
<protein>
    <submittedName>
        <fullName evidence="2">Uncharacterized protein</fullName>
    </submittedName>
</protein>
<evidence type="ECO:0000313" key="2">
    <source>
        <dbReference type="EMBL" id="GAA3663535.1"/>
    </source>
</evidence>
<evidence type="ECO:0000256" key="1">
    <source>
        <dbReference type="SAM" id="MobiDB-lite"/>
    </source>
</evidence>